<gene>
    <name evidence="2" type="ORF">JEODO184_02140</name>
</gene>
<evidence type="ECO:0000313" key="2">
    <source>
        <dbReference type="EMBL" id="CAD2081384.1"/>
    </source>
</evidence>
<name>A0A6V7RS45_9STAP</name>
<feature type="transmembrane region" description="Helical" evidence="1">
    <location>
        <begin position="36"/>
        <end position="54"/>
    </location>
</feature>
<accession>A0A6V7RS45</accession>
<dbReference type="EMBL" id="CAJEWD010000009">
    <property type="protein sequence ID" value="CAD2081384.1"/>
    <property type="molecule type" value="Genomic_DNA"/>
</dbReference>
<keyword evidence="1" id="KW-1133">Transmembrane helix</keyword>
<sequence length="68" mass="7828">MLNILKNNKARLIYMYLFVLIILVLVQVFFLDSIDWLSTIFMPAVVAFLALGFLPNPGKGKENNNQRK</sequence>
<evidence type="ECO:0000313" key="3">
    <source>
        <dbReference type="Proteomes" id="UP000589351"/>
    </source>
</evidence>
<keyword evidence="1" id="KW-0472">Membrane</keyword>
<comment type="caution">
    <text evidence="2">The sequence shown here is derived from an EMBL/GenBank/DDBJ whole genome shotgun (WGS) entry which is preliminary data.</text>
</comment>
<protein>
    <submittedName>
        <fullName evidence="2">Uncharacterized protein</fullName>
    </submittedName>
</protein>
<proteinExistence type="predicted"/>
<evidence type="ECO:0000256" key="1">
    <source>
        <dbReference type="SAM" id="Phobius"/>
    </source>
</evidence>
<organism evidence="2 3">
    <name type="scientific">Jeotgalicoccus meleagridis</name>
    <dbReference type="NCBI Taxonomy" id="2759181"/>
    <lineage>
        <taxon>Bacteria</taxon>
        <taxon>Bacillati</taxon>
        <taxon>Bacillota</taxon>
        <taxon>Bacilli</taxon>
        <taxon>Bacillales</taxon>
        <taxon>Staphylococcaceae</taxon>
        <taxon>Jeotgalicoccus</taxon>
    </lineage>
</organism>
<feature type="transmembrane region" description="Helical" evidence="1">
    <location>
        <begin position="12"/>
        <end position="30"/>
    </location>
</feature>
<reference evidence="2 3" key="1">
    <citation type="submission" date="2020-07" db="EMBL/GenBank/DDBJ databases">
        <authorList>
            <person name="Criscuolo A."/>
        </authorList>
    </citation>
    <scope>NUCLEOTIDE SEQUENCE [LARGE SCALE GENOMIC DNA]</scope>
    <source>
        <strain evidence="2">CIP111649</strain>
    </source>
</reference>
<dbReference type="Proteomes" id="UP000589351">
    <property type="component" value="Unassembled WGS sequence"/>
</dbReference>
<keyword evidence="3" id="KW-1185">Reference proteome</keyword>
<dbReference type="AlphaFoldDB" id="A0A6V7RS45"/>
<keyword evidence="1" id="KW-0812">Transmembrane</keyword>